<name>A0ABT9JRK9_9PROT</name>
<reference evidence="2" key="1">
    <citation type="journal article" date="2019" name="Int. J. Syst. Evol. Microbiol.">
        <title>The Global Catalogue of Microorganisms (GCM) 10K type strain sequencing project: providing services to taxonomists for standard genome sequencing and annotation.</title>
        <authorList>
            <consortium name="The Broad Institute Genomics Platform"/>
            <consortium name="The Broad Institute Genome Sequencing Center for Infectious Disease"/>
            <person name="Wu L."/>
            <person name="Ma J."/>
        </authorList>
    </citation>
    <scope>NUCLEOTIDE SEQUENCE [LARGE SCALE GENOMIC DNA]</scope>
    <source>
        <strain evidence="2">VKM B-3159</strain>
    </source>
</reference>
<proteinExistence type="predicted"/>
<keyword evidence="2" id="KW-1185">Reference proteome</keyword>
<protein>
    <submittedName>
        <fullName evidence="1">Uncharacterized protein</fullName>
    </submittedName>
</protein>
<sequence length="55" mass="5881">MKALDLNQVANYIADATILQTIDGGFALTHYGVTSAGNKFFLVNDAEGKSSVLEF</sequence>
<comment type="caution">
    <text evidence="1">The sequence shown here is derived from an EMBL/GenBank/DDBJ whole genome shotgun (WGS) entry which is preliminary data.</text>
</comment>
<evidence type="ECO:0000313" key="2">
    <source>
        <dbReference type="Proteomes" id="UP001225906"/>
    </source>
</evidence>
<dbReference type="RefSeq" id="WP_306388915.1">
    <property type="nucleotide sequence ID" value="NZ_JAVCAP010000010.1"/>
</dbReference>
<gene>
    <name evidence="1" type="ORF">Q9291_04950</name>
</gene>
<dbReference type="EMBL" id="JAVCAP010000010">
    <property type="protein sequence ID" value="MDP8567187.1"/>
    <property type="molecule type" value="Genomic_DNA"/>
</dbReference>
<organism evidence="1 2">
    <name type="scientific">Methylophilus aquaticus</name>
    <dbReference type="NCBI Taxonomy" id="1971610"/>
    <lineage>
        <taxon>Bacteria</taxon>
        <taxon>Pseudomonadati</taxon>
        <taxon>Pseudomonadota</taxon>
        <taxon>Betaproteobacteria</taxon>
        <taxon>Nitrosomonadales</taxon>
        <taxon>Methylophilaceae</taxon>
        <taxon>Methylophilus</taxon>
    </lineage>
</organism>
<accession>A0ABT9JRK9</accession>
<dbReference type="Proteomes" id="UP001225906">
    <property type="component" value="Unassembled WGS sequence"/>
</dbReference>
<evidence type="ECO:0000313" key="1">
    <source>
        <dbReference type="EMBL" id="MDP8567187.1"/>
    </source>
</evidence>